<dbReference type="Proteomes" id="UP000276776">
    <property type="component" value="Unassembled WGS sequence"/>
</dbReference>
<sequence>MVTTGQIWNPYETYPQNIYIPSPYQGYNGNCAHMIITGLPCQQATGQWNLYPNYQLQQHNMQPYIPEVNPQIFMPYSGMTSGINPRLPSNFIDQIMSNSRFATVNTANNMNDLSTKLLAANILNDKNRFEVKRSNQ</sequence>
<organism evidence="3">
    <name type="scientific">Thelazia callipaeda</name>
    <name type="common">Oriental eyeworm</name>
    <name type="synonym">Parasitic nematode</name>
    <dbReference type="NCBI Taxonomy" id="103827"/>
    <lineage>
        <taxon>Eukaryota</taxon>
        <taxon>Metazoa</taxon>
        <taxon>Ecdysozoa</taxon>
        <taxon>Nematoda</taxon>
        <taxon>Chromadorea</taxon>
        <taxon>Rhabditida</taxon>
        <taxon>Spirurina</taxon>
        <taxon>Spiruromorpha</taxon>
        <taxon>Thelazioidea</taxon>
        <taxon>Thelaziidae</taxon>
        <taxon>Thelazia</taxon>
    </lineage>
</organism>
<dbReference type="WBParaSite" id="TCLT_0000993301-mRNA-1">
    <property type="protein sequence ID" value="TCLT_0000993301-mRNA-1"/>
    <property type="gene ID" value="TCLT_0000993301"/>
</dbReference>
<dbReference type="OrthoDB" id="5868301at2759"/>
<proteinExistence type="predicted"/>
<name>A0A0N5D9W1_THECL</name>
<dbReference type="EMBL" id="UYYF01004917">
    <property type="protein sequence ID" value="VDN07590.1"/>
    <property type="molecule type" value="Genomic_DNA"/>
</dbReference>
<evidence type="ECO:0000313" key="3">
    <source>
        <dbReference type="WBParaSite" id="TCLT_0000993301-mRNA-1"/>
    </source>
</evidence>
<evidence type="ECO:0000313" key="1">
    <source>
        <dbReference type="EMBL" id="VDN07590.1"/>
    </source>
</evidence>
<keyword evidence="2" id="KW-1185">Reference proteome</keyword>
<protein>
    <submittedName>
        <fullName evidence="1 3">Uncharacterized protein</fullName>
    </submittedName>
</protein>
<evidence type="ECO:0000313" key="2">
    <source>
        <dbReference type="Proteomes" id="UP000276776"/>
    </source>
</evidence>
<dbReference type="AlphaFoldDB" id="A0A0N5D9W1"/>
<reference evidence="1 2" key="2">
    <citation type="submission" date="2018-11" db="EMBL/GenBank/DDBJ databases">
        <authorList>
            <consortium name="Pathogen Informatics"/>
        </authorList>
    </citation>
    <scope>NUCLEOTIDE SEQUENCE [LARGE SCALE GENOMIC DNA]</scope>
</reference>
<reference evidence="3" key="1">
    <citation type="submission" date="2017-02" db="UniProtKB">
        <authorList>
            <consortium name="WormBaseParasite"/>
        </authorList>
    </citation>
    <scope>IDENTIFICATION</scope>
</reference>
<accession>A0A0N5D9W1</accession>
<gene>
    <name evidence="1" type="ORF">TCLT_LOCUS9922</name>
</gene>